<proteinExistence type="predicted"/>
<organism evidence="1 2">
    <name type="scientific">Thioclava kandeliae</name>
    <dbReference type="NCBI Taxonomy" id="3070818"/>
    <lineage>
        <taxon>Bacteria</taxon>
        <taxon>Pseudomonadati</taxon>
        <taxon>Pseudomonadota</taxon>
        <taxon>Alphaproteobacteria</taxon>
        <taxon>Rhodobacterales</taxon>
        <taxon>Paracoccaceae</taxon>
        <taxon>Thioclava</taxon>
    </lineage>
</organism>
<evidence type="ECO:0000313" key="1">
    <source>
        <dbReference type="EMBL" id="MER5170723.1"/>
    </source>
</evidence>
<name>A0ABV1SCS9_9RHOB</name>
<dbReference type="Proteomes" id="UP001438953">
    <property type="component" value="Unassembled WGS sequence"/>
</dbReference>
<sequence>MAQRQSGLMDRLAFRRMQRRWERAQKAARLRGAGDLSELWREVTELTRTGEALCHTISCERAARFARSETIERPLGCDWAWRPPVMTLPVAPDQLAGAASGSLLGEGIKLFHDCPSQEISLRQIRNTGASATPFGIELEVFGFHGSFLSLVLDLPQDAVSGFRLHHLVELDLDMEMEEPRPVYCRFNIQHGPNHDQLLGQMPEGGGVVQFDLAYTKLNEKRLEKAWIDLLFEAPAMNKITLRDMTLLRHPRADL</sequence>
<dbReference type="InterPro" id="IPR045514">
    <property type="entry name" value="DUF6478"/>
</dbReference>
<dbReference type="EMBL" id="JAYWLC010000002">
    <property type="protein sequence ID" value="MER5170723.1"/>
    <property type="molecule type" value="Genomic_DNA"/>
</dbReference>
<dbReference type="RefSeq" id="WP_350934738.1">
    <property type="nucleotide sequence ID" value="NZ_JAYWLC010000002.1"/>
</dbReference>
<dbReference type="Pfam" id="PF20086">
    <property type="entry name" value="DUF6478"/>
    <property type="match status" value="1"/>
</dbReference>
<accession>A0ABV1SCS9</accession>
<reference evidence="1 2" key="2">
    <citation type="submission" date="2024-06" db="EMBL/GenBank/DDBJ databases">
        <title>Thioclava kandeliae sp. nov. from a rhizosphere soil sample of Kandelia candel in a mangrove.</title>
        <authorList>
            <person name="Mu T."/>
        </authorList>
    </citation>
    <scope>NUCLEOTIDE SEQUENCE [LARGE SCALE GENOMIC DNA]</scope>
    <source>
        <strain evidence="1 2">CPCC 100088</strain>
    </source>
</reference>
<keyword evidence="2" id="KW-1185">Reference proteome</keyword>
<comment type="caution">
    <text evidence="1">The sequence shown here is derived from an EMBL/GenBank/DDBJ whole genome shotgun (WGS) entry which is preliminary data.</text>
</comment>
<reference evidence="1 2" key="1">
    <citation type="submission" date="2024-01" db="EMBL/GenBank/DDBJ databases">
        <authorList>
            <person name="Deng Y."/>
            <person name="Su J."/>
        </authorList>
    </citation>
    <scope>NUCLEOTIDE SEQUENCE [LARGE SCALE GENOMIC DNA]</scope>
    <source>
        <strain evidence="1 2">CPCC 100088</strain>
    </source>
</reference>
<gene>
    <name evidence="1" type="ORF">VSX56_02960</name>
</gene>
<evidence type="ECO:0000313" key="2">
    <source>
        <dbReference type="Proteomes" id="UP001438953"/>
    </source>
</evidence>
<protein>
    <submittedName>
        <fullName evidence="1">DUF6478 family protein</fullName>
    </submittedName>
</protein>